<feature type="signal peptide" evidence="1">
    <location>
        <begin position="1"/>
        <end position="17"/>
    </location>
</feature>
<dbReference type="PROSITE" id="PS51257">
    <property type="entry name" value="PROKAR_LIPOPROTEIN"/>
    <property type="match status" value="1"/>
</dbReference>
<dbReference type="AlphaFoldDB" id="A0A178IH90"/>
<protein>
    <recommendedName>
        <fullName evidence="2">F5/8 type C domain-containing protein</fullName>
    </recommendedName>
</protein>
<dbReference type="STRING" id="1184151.AW736_13950"/>
<evidence type="ECO:0000313" key="4">
    <source>
        <dbReference type="Proteomes" id="UP000078486"/>
    </source>
</evidence>
<keyword evidence="1" id="KW-0732">Signal</keyword>
<sequence length="210" mass="23001">MKRLFIIAALLSALACAADVFLGTQRINTDSGITLGPQGIAKRYLGTQLIFEASAEEEVLLTPAMTSNTTPAPFVVAASSQFNASDWAAWRAFDQQAVNGWSSVLSAGTHWLSIRLDAVRTVTRLAIDQRVEYNWPNYYVTEFELYYRNSSTDEWAYFGTYNPAAPVAAGDTTLDTAITGLQAQELKFVFTGNHTQNGSASLGEIRLYGH</sequence>
<name>A0A178IH90_9BACT</name>
<feature type="domain" description="F5/8 type C" evidence="2">
    <location>
        <begin position="58"/>
        <end position="210"/>
    </location>
</feature>
<keyword evidence="4" id="KW-1185">Reference proteome</keyword>
<dbReference type="InterPro" id="IPR000421">
    <property type="entry name" value="FA58C"/>
</dbReference>
<evidence type="ECO:0000259" key="2">
    <source>
        <dbReference type="PROSITE" id="PS50022"/>
    </source>
</evidence>
<organism evidence="3 4">
    <name type="scientific">Termitidicoccus mucosus</name>
    <dbReference type="NCBI Taxonomy" id="1184151"/>
    <lineage>
        <taxon>Bacteria</taxon>
        <taxon>Pseudomonadati</taxon>
        <taxon>Verrucomicrobiota</taxon>
        <taxon>Opitutia</taxon>
        <taxon>Opitutales</taxon>
        <taxon>Opitutaceae</taxon>
        <taxon>Termitidicoccus</taxon>
    </lineage>
</organism>
<evidence type="ECO:0000256" key="1">
    <source>
        <dbReference type="SAM" id="SignalP"/>
    </source>
</evidence>
<gene>
    <name evidence="3" type="ORF">AW736_13950</name>
</gene>
<dbReference type="Gene3D" id="2.60.120.260">
    <property type="entry name" value="Galactose-binding domain-like"/>
    <property type="match status" value="1"/>
</dbReference>
<dbReference type="RefSeq" id="WP_068770799.1">
    <property type="nucleotide sequence ID" value="NZ_CP109796.1"/>
</dbReference>
<evidence type="ECO:0000313" key="3">
    <source>
        <dbReference type="EMBL" id="OAM89350.1"/>
    </source>
</evidence>
<comment type="caution">
    <text evidence="3">The sequence shown here is derived from an EMBL/GenBank/DDBJ whole genome shotgun (WGS) entry which is preliminary data.</text>
</comment>
<dbReference type="Proteomes" id="UP000078486">
    <property type="component" value="Unassembled WGS sequence"/>
</dbReference>
<proteinExistence type="predicted"/>
<dbReference type="OrthoDB" id="8660908at2"/>
<reference evidence="3 4" key="1">
    <citation type="submission" date="2016-01" db="EMBL/GenBank/DDBJ databases">
        <title>High potential of lignocellulose degradation of a new Verrucomicrobia species.</title>
        <authorList>
            <person name="Wang Y."/>
            <person name="Shi Y."/>
            <person name="Qiu Z."/>
            <person name="Liu S."/>
            <person name="Yang H."/>
        </authorList>
    </citation>
    <scope>NUCLEOTIDE SEQUENCE [LARGE SCALE GENOMIC DNA]</scope>
    <source>
        <strain evidence="3 4">TSB47</strain>
    </source>
</reference>
<dbReference type="Pfam" id="PF00754">
    <property type="entry name" value="F5_F8_type_C"/>
    <property type="match status" value="1"/>
</dbReference>
<dbReference type="EMBL" id="LRRQ01000099">
    <property type="protein sequence ID" value="OAM89350.1"/>
    <property type="molecule type" value="Genomic_DNA"/>
</dbReference>
<dbReference type="SUPFAM" id="SSF49785">
    <property type="entry name" value="Galactose-binding domain-like"/>
    <property type="match status" value="1"/>
</dbReference>
<dbReference type="PROSITE" id="PS50022">
    <property type="entry name" value="FA58C_3"/>
    <property type="match status" value="1"/>
</dbReference>
<accession>A0A178IH90</accession>
<feature type="chain" id="PRO_5008088847" description="F5/8 type C domain-containing protein" evidence="1">
    <location>
        <begin position="18"/>
        <end position="210"/>
    </location>
</feature>
<dbReference type="InterPro" id="IPR008979">
    <property type="entry name" value="Galactose-bd-like_sf"/>
</dbReference>